<keyword evidence="2" id="KW-1185">Reference proteome</keyword>
<dbReference type="RefSeq" id="WP_207419933.1">
    <property type="nucleotide sequence ID" value="NZ_CP061182.1"/>
</dbReference>
<dbReference type="EMBL" id="JACTNG010000019">
    <property type="protein sequence ID" value="MBO1081747.1"/>
    <property type="molecule type" value="Genomic_DNA"/>
</dbReference>
<proteinExistence type="predicted"/>
<gene>
    <name evidence="1" type="ORF">IAI61_22200</name>
</gene>
<name>A0ABS3KW80_9PROT</name>
<sequence>MTVDSELLQKDLERLCRQRFELGVVAEVTGVPLPRLSQWLKGQAFVLFEEQAPGTGRRRLFHLVDVYTVRFFAVLTDVEGGLGLPLKTASRVLDTAWGLTETDEAATMAPGSWIDPRSDFDRGHFGHLNPCRPRTRPQWLIGVRVHHVHPRHSFWRGRFTEQAERPDRSGDRTPADLFFALEATPHLLDVNAQLFQRLRWADALNRLPPAFEIP</sequence>
<reference evidence="1 2" key="1">
    <citation type="submission" date="2020-09" db="EMBL/GenBank/DDBJ databases">
        <title>Roseomonas.</title>
        <authorList>
            <person name="Zhu W."/>
        </authorList>
    </citation>
    <scope>NUCLEOTIDE SEQUENCE [LARGE SCALE GENOMIC DNA]</scope>
    <source>
        <strain evidence="1 2">573</strain>
    </source>
</reference>
<evidence type="ECO:0000313" key="2">
    <source>
        <dbReference type="Proteomes" id="UP001518989"/>
    </source>
</evidence>
<protein>
    <recommendedName>
        <fullName evidence="3">XRE family transcriptional regulator</fullName>
    </recommendedName>
</protein>
<comment type="caution">
    <text evidence="1">The sequence shown here is derived from an EMBL/GenBank/DDBJ whole genome shotgun (WGS) entry which is preliminary data.</text>
</comment>
<organism evidence="1 2">
    <name type="scientific">Roseomonas haemaphysalidis</name>
    <dbReference type="NCBI Taxonomy" id="2768162"/>
    <lineage>
        <taxon>Bacteria</taxon>
        <taxon>Pseudomonadati</taxon>
        <taxon>Pseudomonadota</taxon>
        <taxon>Alphaproteobacteria</taxon>
        <taxon>Acetobacterales</taxon>
        <taxon>Roseomonadaceae</taxon>
        <taxon>Roseomonas</taxon>
    </lineage>
</organism>
<evidence type="ECO:0000313" key="1">
    <source>
        <dbReference type="EMBL" id="MBO1081747.1"/>
    </source>
</evidence>
<accession>A0ABS3KW80</accession>
<evidence type="ECO:0008006" key="3">
    <source>
        <dbReference type="Google" id="ProtNLM"/>
    </source>
</evidence>
<dbReference type="Proteomes" id="UP001518989">
    <property type="component" value="Unassembled WGS sequence"/>
</dbReference>